<name>A0ABW6LB95_9ACTN</name>
<reference evidence="1 2" key="1">
    <citation type="submission" date="2024-10" db="EMBL/GenBank/DDBJ databases">
        <title>The Natural Products Discovery Center: Release of the First 8490 Sequenced Strains for Exploring Actinobacteria Biosynthetic Diversity.</title>
        <authorList>
            <person name="Kalkreuter E."/>
            <person name="Kautsar S.A."/>
            <person name="Yang D."/>
            <person name="Bader C.D."/>
            <person name="Teijaro C.N."/>
            <person name="Fluegel L."/>
            <person name="Davis C.M."/>
            <person name="Simpson J.R."/>
            <person name="Lauterbach L."/>
            <person name="Steele A.D."/>
            <person name="Gui C."/>
            <person name="Meng S."/>
            <person name="Li G."/>
            <person name="Viehrig K."/>
            <person name="Ye F."/>
            <person name="Su P."/>
            <person name="Kiefer A.F."/>
            <person name="Nichols A."/>
            <person name="Cepeda A.J."/>
            <person name="Yan W."/>
            <person name="Fan B."/>
            <person name="Jiang Y."/>
            <person name="Adhikari A."/>
            <person name="Zheng C.-J."/>
            <person name="Schuster L."/>
            <person name="Cowan T.M."/>
            <person name="Smanski M.J."/>
            <person name="Chevrette M.G."/>
            <person name="De Carvalho L.P.S."/>
            <person name="Shen B."/>
        </authorList>
    </citation>
    <scope>NUCLEOTIDE SEQUENCE [LARGE SCALE GENOMIC DNA]</scope>
    <source>
        <strain evidence="1 2">NPDC007066</strain>
    </source>
</reference>
<organism evidence="1 2">
    <name type="scientific">Streptomyces massasporeus</name>
    <dbReference type="NCBI Taxonomy" id="67324"/>
    <lineage>
        <taxon>Bacteria</taxon>
        <taxon>Bacillati</taxon>
        <taxon>Actinomycetota</taxon>
        <taxon>Actinomycetes</taxon>
        <taxon>Kitasatosporales</taxon>
        <taxon>Streptomycetaceae</taxon>
        <taxon>Streptomyces</taxon>
    </lineage>
</organism>
<dbReference type="EMBL" id="JBIAFP010000003">
    <property type="protein sequence ID" value="MFE9224344.1"/>
    <property type="molecule type" value="Genomic_DNA"/>
</dbReference>
<protein>
    <submittedName>
        <fullName evidence="1">Uncharacterized protein</fullName>
    </submittedName>
</protein>
<dbReference type="RefSeq" id="WP_358310740.1">
    <property type="nucleotide sequence ID" value="NZ_JBEYIH010000042.1"/>
</dbReference>
<sequence>MYVDCLVVRRAHEAMRLAADENAPPSTKPTVQQAAALLRGRSALQ</sequence>
<evidence type="ECO:0000313" key="2">
    <source>
        <dbReference type="Proteomes" id="UP001601288"/>
    </source>
</evidence>
<dbReference type="Proteomes" id="UP001601288">
    <property type="component" value="Unassembled WGS sequence"/>
</dbReference>
<evidence type="ECO:0000313" key="1">
    <source>
        <dbReference type="EMBL" id="MFE9224344.1"/>
    </source>
</evidence>
<accession>A0ABW6LB95</accession>
<proteinExistence type="predicted"/>
<keyword evidence="2" id="KW-1185">Reference proteome</keyword>
<comment type="caution">
    <text evidence="1">The sequence shown here is derived from an EMBL/GenBank/DDBJ whole genome shotgun (WGS) entry which is preliminary data.</text>
</comment>
<gene>
    <name evidence="1" type="ORF">ACFYM3_06840</name>
</gene>